<proteinExistence type="predicted"/>
<reference evidence="1" key="1">
    <citation type="submission" date="2018-02" db="EMBL/GenBank/DDBJ databases">
        <title>Rhizophora mucronata_Transcriptome.</title>
        <authorList>
            <person name="Meera S.P."/>
            <person name="Sreeshan A."/>
            <person name="Augustine A."/>
        </authorList>
    </citation>
    <scope>NUCLEOTIDE SEQUENCE</scope>
    <source>
        <tissue evidence="1">Leaf</tissue>
    </source>
</reference>
<evidence type="ECO:0000313" key="1">
    <source>
        <dbReference type="EMBL" id="MBX47083.1"/>
    </source>
</evidence>
<sequence length="10" mass="1155">MMSFGLNLSR</sequence>
<dbReference type="EMBL" id="GGEC01066599">
    <property type="protein sequence ID" value="MBX47083.1"/>
    <property type="molecule type" value="Transcribed_RNA"/>
</dbReference>
<name>A0A2P2NX90_RHIMU</name>
<accession>A0A2P2NX90</accession>
<protein>
    <submittedName>
        <fullName evidence="1">Uncharacterized protein</fullName>
    </submittedName>
</protein>
<organism evidence="1">
    <name type="scientific">Rhizophora mucronata</name>
    <name type="common">Asiatic mangrove</name>
    <dbReference type="NCBI Taxonomy" id="61149"/>
    <lineage>
        <taxon>Eukaryota</taxon>
        <taxon>Viridiplantae</taxon>
        <taxon>Streptophyta</taxon>
        <taxon>Embryophyta</taxon>
        <taxon>Tracheophyta</taxon>
        <taxon>Spermatophyta</taxon>
        <taxon>Magnoliopsida</taxon>
        <taxon>eudicotyledons</taxon>
        <taxon>Gunneridae</taxon>
        <taxon>Pentapetalae</taxon>
        <taxon>rosids</taxon>
        <taxon>fabids</taxon>
        <taxon>Malpighiales</taxon>
        <taxon>Rhizophoraceae</taxon>
        <taxon>Rhizophora</taxon>
    </lineage>
</organism>